<accession>A0A2A4JZZ7</accession>
<feature type="region of interest" description="Disordered" evidence="1">
    <location>
        <begin position="80"/>
        <end position="159"/>
    </location>
</feature>
<sequence length="159" mass="17244">MCLSAGYDIARSDRNCVCKCYKDSTKELYFKHIDKKWKLPTTKKPLWAGGELKLVAEEEEGVITQEGFDILNHPSTEIRVSRTTPSTETEQKSVKTGNETANAVSMNADSLTTVGEAGHAANSDDVTSANEDNNKNADDSADVTAAIEDNTEDADHGSD</sequence>
<feature type="compositionally biased region" description="Polar residues" evidence="1">
    <location>
        <begin position="81"/>
        <end position="113"/>
    </location>
</feature>
<name>A0A2A4JZZ7_HELVI</name>
<evidence type="ECO:0000256" key="1">
    <source>
        <dbReference type="SAM" id="MobiDB-lite"/>
    </source>
</evidence>
<gene>
    <name evidence="2" type="ORF">B5V51_7509</name>
</gene>
<dbReference type="AlphaFoldDB" id="A0A2A4JZZ7"/>
<protein>
    <submittedName>
        <fullName evidence="2">Uncharacterized protein</fullName>
    </submittedName>
</protein>
<dbReference type="EMBL" id="NWSH01000331">
    <property type="protein sequence ID" value="PCG77346.1"/>
    <property type="molecule type" value="Genomic_DNA"/>
</dbReference>
<reference evidence="2" key="1">
    <citation type="submission" date="2017-09" db="EMBL/GenBank/DDBJ databases">
        <title>Contemporary evolution of a Lepidopteran species, Heliothis virescens, in response to modern agricultural practices.</title>
        <authorList>
            <person name="Fritz M.L."/>
            <person name="Deyonke A.M."/>
            <person name="Papanicolaou A."/>
            <person name="Micinski S."/>
            <person name="Westbrook J."/>
            <person name="Gould F."/>
        </authorList>
    </citation>
    <scope>NUCLEOTIDE SEQUENCE [LARGE SCALE GENOMIC DNA]</scope>
    <source>
        <strain evidence="2">HvINT-</strain>
        <tissue evidence="2">Whole body</tissue>
    </source>
</reference>
<organism evidence="2">
    <name type="scientific">Heliothis virescens</name>
    <name type="common">Tobacco budworm moth</name>
    <dbReference type="NCBI Taxonomy" id="7102"/>
    <lineage>
        <taxon>Eukaryota</taxon>
        <taxon>Metazoa</taxon>
        <taxon>Ecdysozoa</taxon>
        <taxon>Arthropoda</taxon>
        <taxon>Hexapoda</taxon>
        <taxon>Insecta</taxon>
        <taxon>Pterygota</taxon>
        <taxon>Neoptera</taxon>
        <taxon>Endopterygota</taxon>
        <taxon>Lepidoptera</taxon>
        <taxon>Glossata</taxon>
        <taxon>Ditrysia</taxon>
        <taxon>Noctuoidea</taxon>
        <taxon>Noctuidae</taxon>
        <taxon>Heliothinae</taxon>
        <taxon>Heliothis</taxon>
    </lineage>
</organism>
<comment type="caution">
    <text evidence="2">The sequence shown here is derived from an EMBL/GenBank/DDBJ whole genome shotgun (WGS) entry which is preliminary data.</text>
</comment>
<evidence type="ECO:0000313" key="2">
    <source>
        <dbReference type="EMBL" id="PCG77346.1"/>
    </source>
</evidence>
<proteinExistence type="predicted"/>